<gene>
    <name evidence="2" type="ORF">Lfee_1752</name>
    <name evidence="3" type="ORF">NCTC12022_01663</name>
</gene>
<dbReference type="GO" id="GO:0016787">
    <property type="term" value="F:hydrolase activity"/>
    <property type="evidence" value="ECO:0007669"/>
    <property type="project" value="UniProtKB-KW"/>
</dbReference>
<organism evidence="2 4">
    <name type="scientific">Legionella feeleii</name>
    <dbReference type="NCBI Taxonomy" id="453"/>
    <lineage>
        <taxon>Bacteria</taxon>
        <taxon>Pseudomonadati</taxon>
        <taxon>Pseudomonadota</taxon>
        <taxon>Gammaproteobacteria</taxon>
        <taxon>Legionellales</taxon>
        <taxon>Legionellaceae</taxon>
        <taxon>Legionella</taxon>
    </lineage>
</organism>
<dbReference type="AlphaFoldDB" id="A0A0W0TMV8"/>
<dbReference type="STRING" id="453.Lfee_1752"/>
<protein>
    <submittedName>
        <fullName evidence="3">Predicted metal-dependent hydrolase</fullName>
    </submittedName>
    <submittedName>
        <fullName evidence="2">Putative metal-dependent hydrolase</fullName>
    </submittedName>
</protein>
<reference evidence="3 5" key="2">
    <citation type="submission" date="2018-06" db="EMBL/GenBank/DDBJ databases">
        <authorList>
            <consortium name="Pathogen Informatics"/>
            <person name="Doyle S."/>
        </authorList>
    </citation>
    <scope>NUCLEOTIDE SEQUENCE [LARGE SCALE GENOMIC DNA]</scope>
    <source>
        <strain evidence="3 5">NCTC12022</strain>
    </source>
</reference>
<name>A0A0W0TMV8_9GAMM</name>
<evidence type="ECO:0000313" key="2">
    <source>
        <dbReference type="EMBL" id="KTC96840.1"/>
    </source>
</evidence>
<keyword evidence="4" id="KW-1185">Reference proteome</keyword>
<dbReference type="EMBL" id="LNYB01000080">
    <property type="protein sequence ID" value="KTC96840.1"/>
    <property type="molecule type" value="Genomic_DNA"/>
</dbReference>
<evidence type="ECO:0000313" key="4">
    <source>
        <dbReference type="Proteomes" id="UP000054698"/>
    </source>
</evidence>
<dbReference type="OrthoDB" id="4760165at2"/>
<keyword evidence="2" id="KW-0378">Hydrolase</keyword>
<keyword evidence="1" id="KW-1133">Transmembrane helix</keyword>
<dbReference type="EMBL" id="UASS01000013">
    <property type="protein sequence ID" value="SPX60926.1"/>
    <property type="molecule type" value="Genomic_DNA"/>
</dbReference>
<dbReference type="RefSeq" id="WP_058445895.1">
    <property type="nucleotide sequence ID" value="NZ_CAAAHT010000002.1"/>
</dbReference>
<evidence type="ECO:0000256" key="1">
    <source>
        <dbReference type="SAM" id="Phobius"/>
    </source>
</evidence>
<dbReference type="InterPro" id="IPR016516">
    <property type="entry name" value="UCP07580"/>
</dbReference>
<reference evidence="2 4" key="1">
    <citation type="submission" date="2015-11" db="EMBL/GenBank/DDBJ databases">
        <title>Genomic analysis of 38 Legionella species identifies large and diverse effector repertoires.</title>
        <authorList>
            <person name="Burstein D."/>
            <person name="Amaro F."/>
            <person name="Zusman T."/>
            <person name="Lifshitz Z."/>
            <person name="Cohen O."/>
            <person name="Gilbert J.A."/>
            <person name="Pupko T."/>
            <person name="Shuman H.A."/>
            <person name="Segal G."/>
        </authorList>
    </citation>
    <scope>NUCLEOTIDE SEQUENCE [LARGE SCALE GENOMIC DNA]</scope>
    <source>
        <strain evidence="2 4">WO-44C</strain>
    </source>
</reference>
<accession>A0A0W0TMV8</accession>
<dbReference type="PANTHER" id="PTHR39456:SF1">
    <property type="entry name" value="METAL-DEPENDENT HYDROLASE"/>
    <property type="match status" value="1"/>
</dbReference>
<proteinExistence type="predicted"/>
<sequence>MRSAENFTNAGKLKKINWAAENTPAHWLRGEPFLTYLGNTYIIVTADVERFTIKAGLSLKDKIKDEQLKLEWAQLIDEEIAHAYQHTCVTNDLKRHKYPIKFMMKYSKGLFWLISRLSIKSKLAFVLAMEFYAHELATSALENNLFPVDELAIYDFLRWHALEEMTHSSVCFRVYKYFGGGYIRRVTILLFFTFYASFTTHFFLPLFFFADLAQKRKVKFKNFNMAYRFMYGRKGALWGRLKTYLAFFNPRFNPCDTKELSLKKEGNKDNV</sequence>
<dbReference type="PATRIC" id="fig|453.4.peg.1925"/>
<keyword evidence="1" id="KW-0812">Transmembrane</keyword>
<feature type="transmembrane region" description="Helical" evidence="1">
    <location>
        <begin position="188"/>
        <end position="210"/>
    </location>
</feature>
<evidence type="ECO:0000313" key="3">
    <source>
        <dbReference type="EMBL" id="SPX60926.1"/>
    </source>
</evidence>
<dbReference type="Proteomes" id="UP000054698">
    <property type="component" value="Unassembled WGS sequence"/>
</dbReference>
<dbReference type="PANTHER" id="PTHR39456">
    <property type="entry name" value="METAL-DEPENDENT HYDROLASE"/>
    <property type="match status" value="1"/>
</dbReference>
<dbReference type="Proteomes" id="UP000251942">
    <property type="component" value="Unassembled WGS sequence"/>
</dbReference>
<evidence type="ECO:0000313" key="5">
    <source>
        <dbReference type="Proteomes" id="UP000251942"/>
    </source>
</evidence>
<keyword evidence="1" id="KW-0472">Membrane</keyword>
<dbReference type="Pfam" id="PF10118">
    <property type="entry name" value="Metal_hydrol"/>
    <property type="match status" value="1"/>
</dbReference>